<keyword evidence="3" id="KW-1185">Reference proteome</keyword>
<feature type="transmembrane region" description="Helical" evidence="1">
    <location>
        <begin position="385"/>
        <end position="401"/>
    </location>
</feature>
<dbReference type="STRING" id="1423763.FC46_GL000926"/>
<feature type="transmembrane region" description="Helical" evidence="1">
    <location>
        <begin position="413"/>
        <end position="431"/>
    </location>
</feature>
<dbReference type="AlphaFoldDB" id="A0A0R1U7E8"/>
<feature type="transmembrane region" description="Helical" evidence="1">
    <location>
        <begin position="187"/>
        <end position="214"/>
    </location>
</feature>
<gene>
    <name evidence="2" type="ORF">FC46_GL000926</name>
</gene>
<feature type="transmembrane region" description="Helical" evidence="1">
    <location>
        <begin position="839"/>
        <end position="858"/>
    </location>
</feature>
<dbReference type="Pfam" id="PF09586">
    <property type="entry name" value="YfhO"/>
    <property type="match status" value="1"/>
</dbReference>
<feature type="transmembrane region" description="Helical" evidence="1">
    <location>
        <begin position="438"/>
        <end position="457"/>
    </location>
</feature>
<dbReference type="PANTHER" id="PTHR38454:SF1">
    <property type="entry name" value="INTEGRAL MEMBRANE PROTEIN"/>
    <property type="match status" value="1"/>
</dbReference>
<dbReference type="RefSeq" id="WP_057799423.1">
    <property type="nucleotide sequence ID" value="NZ_AZFM01000028.1"/>
</dbReference>
<sequence length="861" mass="99864">MYNKNFKFLTTKLKNKQTWTYWTSFLLPFAAFMIYFAFQKFNILTVDLGQQYIDFLSFFRKNLLTDPGKLIYNFQNGLGGSMIATDAYYLLSPVNLILFLFPQNLLPIAVYLVIGVKFGLAGLSSYYYWRREKQNKIAYSLGASCAYALSGYMVANYFNLMWLDSVIFLPLLINAIDRILMRKENHLILITFALWVTNFYTGVMALFFGFLYLLSKLFFQEKRLRWPVFLNYFKSSVLASFLSSFVLLPVFFEMLEGKADTSAKWALSWQFPLQQELTKLVSGAYSFHEMEAGLPNIFMTTPFLLLAICYFLCKKISWKKRLVNGTLLLFLILSLSFTPFVLLWHLGQFPVWYPGRFSFILIFFCLNLGMQFLAKQAALEWGKKIIIGLLSIALVSYWYFVQNDVAFLDETTLLISTLFVALTLIFIYFIYSEHKFDPIFLSIIVILEAAINLTFSLNNLSFQNNYDYQNYQTNSQQVVNYLKNTNSSLYRTEKTFYRSDNDPFTSGYNGITNFNSITNSQTMTMLSNLGYLHNSNSYTNNGGTTLTDSLLGIKYYIEPNLTNKNIPTHQKMVYNNDNHRMDLDSYAIQKDFKQLILVKNNTALPLVFFSPTSKQKTDFYVDQPIHNQSTLFKNMTGSNENLFSLIKLPKPKLKNAHQDKVESENTFTQNKNKIQGEITYLLKINTNDAYYLELPNGIGENDTTLTVNNNQIDLSVRDNQVRLISLGHNQKGTRIMIKFGMKQDQLDLSQVKLFRLNTEKMSQIINRFKNGQPEIRQQALTLTTNTFSTKKNMRLLSTIPYSRNWLIFDNGKKLKTKSYLKTFLASDLKKGKHKLTFVYIPWIFLIGILLSLISLIILKLF</sequence>
<feature type="transmembrane region" description="Helical" evidence="1">
    <location>
        <begin position="293"/>
        <end position="313"/>
    </location>
</feature>
<organism evidence="2 3">
    <name type="scientific">Lactobacillus kalixensis DSM 16043</name>
    <dbReference type="NCBI Taxonomy" id="1423763"/>
    <lineage>
        <taxon>Bacteria</taxon>
        <taxon>Bacillati</taxon>
        <taxon>Bacillota</taxon>
        <taxon>Bacilli</taxon>
        <taxon>Lactobacillales</taxon>
        <taxon>Lactobacillaceae</taxon>
        <taxon>Lactobacillus</taxon>
    </lineage>
</organism>
<dbReference type="Proteomes" id="UP000051036">
    <property type="component" value="Unassembled WGS sequence"/>
</dbReference>
<feature type="transmembrane region" description="Helical" evidence="1">
    <location>
        <begin position="353"/>
        <end position="373"/>
    </location>
</feature>
<proteinExistence type="predicted"/>
<evidence type="ECO:0000256" key="1">
    <source>
        <dbReference type="SAM" id="Phobius"/>
    </source>
</evidence>
<protein>
    <submittedName>
        <fullName evidence="2">ABC superfamily ATP binding cassette transporter</fullName>
    </submittedName>
</protein>
<evidence type="ECO:0000313" key="3">
    <source>
        <dbReference type="Proteomes" id="UP000051036"/>
    </source>
</evidence>
<keyword evidence="1" id="KW-0472">Membrane</keyword>
<feature type="transmembrane region" description="Helical" evidence="1">
    <location>
        <begin position="108"/>
        <end position="129"/>
    </location>
</feature>
<feature type="transmembrane region" description="Helical" evidence="1">
    <location>
        <begin position="235"/>
        <end position="252"/>
    </location>
</feature>
<name>A0A0R1U7E8_9LACO</name>
<accession>A0A0R1U7E8</accession>
<comment type="caution">
    <text evidence="2">The sequence shown here is derived from an EMBL/GenBank/DDBJ whole genome shotgun (WGS) entry which is preliminary data.</text>
</comment>
<reference evidence="2 3" key="1">
    <citation type="journal article" date="2015" name="Genome Announc.">
        <title>Expanding the biotechnology potential of lactobacilli through comparative genomics of 213 strains and associated genera.</title>
        <authorList>
            <person name="Sun Z."/>
            <person name="Harris H.M."/>
            <person name="McCann A."/>
            <person name="Guo C."/>
            <person name="Argimon S."/>
            <person name="Zhang W."/>
            <person name="Yang X."/>
            <person name="Jeffery I.B."/>
            <person name="Cooney J.C."/>
            <person name="Kagawa T.F."/>
            <person name="Liu W."/>
            <person name="Song Y."/>
            <person name="Salvetti E."/>
            <person name="Wrobel A."/>
            <person name="Rasinkangas P."/>
            <person name="Parkhill J."/>
            <person name="Rea M.C."/>
            <person name="O'Sullivan O."/>
            <person name="Ritari J."/>
            <person name="Douillard F.P."/>
            <person name="Paul Ross R."/>
            <person name="Yang R."/>
            <person name="Briner A.E."/>
            <person name="Felis G.E."/>
            <person name="de Vos W.M."/>
            <person name="Barrangou R."/>
            <person name="Klaenhammer T.R."/>
            <person name="Caufield P.W."/>
            <person name="Cui Y."/>
            <person name="Zhang H."/>
            <person name="O'Toole P.W."/>
        </authorList>
    </citation>
    <scope>NUCLEOTIDE SEQUENCE [LARGE SCALE GENOMIC DNA]</scope>
    <source>
        <strain evidence="2 3">DSM 16043</strain>
    </source>
</reference>
<dbReference type="PATRIC" id="fig|1423763.3.peg.941"/>
<dbReference type="OrthoDB" id="9815466at2"/>
<dbReference type="InterPro" id="IPR018580">
    <property type="entry name" value="Uncharacterised_YfhO"/>
</dbReference>
<dbReference type="EMBL" id="AZFM01000028">
    <property type="protein sequence ID" value="KRL89164.1"/>
    <property type="molecule type" value="Genomic_DNA"/>
</dbReference>
<keyword evidence="1" id="KW-0812">Transmembrane</keyword>
<feature type="transmembrane region" description="Helical" evidence="1">
    <location>
        <begin position="21"/>
        <end position="38"/>
    </location>
</feature>
<dbReference type="PANTHER" id="PTHR38454">
    <property type="entry name" value="INTEGRAL MEMBRANE PROTEIN-RELATED"/>
    <property type="match status" value="1"/>
</dbReference>
<keyword evidence="1" id="KW-1133">Transmembrane helix</keyword>
<feature type="transmembrane region" description="Helical" evidence="1">
    <location>
        <begin position="141"/>
        <end position="162"/>
    </location>
</feature>
<feature type="transmembrane region" description="Helical" evidence="1">
    <location>
        <begin position="325"/>
        <end position="347"/>
    </location>
</feature>
<evidence type="ECO:0000313" key="2">
    <source>
        <dbReference type="EMBL" id="KRL89164.1"/>
    </source>
</evidence>